<dbReference type="PROSITE" id="PS51984">
    <property type="entry name" value="CPB1"/>
    <property type="match status" value="1"/>
</dbReference>
<evidence type="ECO:0000313" key="9">
    <source>
        <dbReference type="EMBL" id="TFK40572.1"/>
    </source>
</evidence>
<dbReference type="SUPFAM" id="SSF56112">
    <property type="entry name" value="Protein kinase-like (PK-like)"/>
    <property type="match status" value="1"/>
</dbReference>
<proteinExistence type="predicted"/>
<dbReference type="PANTHER" id="PTHR24345">
    <property type="entry name" value="SERINE/THREONINE-PROTEIN KINASE PLK"/>
    <property type="match status" value="1"/>
</dbReference>
<evidence type="ECO:0000256" key="4">
    <source>
        <dbReference type="ARBA" id="ARBA00022741"/>
    </source>
</evidence>
<evidence type="ECO:0000256" key="3">
    <source>
        <dbReference type="ARBA" id="ARBA00022679"/>
    </source>
</evidence>
<name>A0A5C3M5H1_9AGAR</name>
<dbReference type="InterPro" id="IPR046437">
    <property type="entry name" value="Ser_Thr-PK_POLO_box_1_sf"/>
</dbReference>
<dbReference type="InterPro" id="IPR011009">
    <property type="entry name" value="Kinase-like_dom_sf"/>
</dbReference>
<evidence type="ECO:0000313" key="10">
    <source>
        <dbReference type="Proteomes" id="UP000308652"/>
    </source>
</evidence>
<evidence type="ECO:0000259" key="7">
    <source>
        <dbReference type="PROSITE" id="PS50011"/>
    </source>
</evidence>
<dbReference type="Gene3D" id="3.30.1120.120">
    <property type="match status" value="1"/>
</dbReference>
<sequence length="532" mass="59452">MSPIQLQAYSAQMHVEDYEVLEKISCSERTVVCRVVCKRGRLRGREVALKKSPFIPSPTNGSTNIPVATVIHQSLHHPNIVSLYSAFLDHCSLCLVLELCPSGNLLDHLTSRKPPTFSERELRCILKGLVDALIYLRKELVLHRKIDLSHILLTENYKVKLSGFDYAVRMSSQDSKIIPCTEISGLQKFIAPEILSNMSSGFAADVWSLGCVALACISSSFRTMAECVDPFSMALGDISKEFSIEASGFIGGLLQMDPENRTHVFYMPSHPFFHTDTELSTPLQSPLIEQQPQLLINKPRISRCLSSGAQFPRKRSTLADVGNFGLKNMLTSPSRRIVSDPIPRKPLPFLARSTDFPRRANVISEVAKNDPSSAESDRTSIATALDDYDLDNDLPDQAKIFDEPSHKRTHIPPTPFQHDEEYECKEPKLEVNQIVDSVPIGTTRPPPLNTFLLDPKTHKSSYGHITVLPSYSLLVDFRESQRRRKLDGTEVLVISPDGEEVYVCVPSTPTELIHSVDQDLQCSSFEHTLLLS</sequence>
<dbReference type="PROSITE" id="PS50011">
    <property type="entry name" value="PROTEIN_KINASE_DOM"/>
    <property type="match status" value="1"/>
</dbReference>
<dbReference type="STRING" id="68775.A0A5C3M5H1"/>
<dbReference type="GO" id="GO:0004674">
    <property type="term" value="F:protein serine/threonine kinase activity"/>
    <property type="evidence" value="ECO:0007669"/>
    <property type="project" value="UniProtKB-KW"/>
</dbReference>
<dbReference type="CDD" id="cd00180">
    <property type="entry name" value="PKc"/>
    <property type="match status" value="1"/>
</dbReference>
<dbReference type="PANTHER" id="PTHR24345:SF91">
    <property type="entry name" value="SERINE_THREONINE-PROTEIN KINASE PLK4"/>
    <property type="match status" value="1"/>
</dbReference>
<accession>A0A5C3M5H1</accession>
<feature type="domain" description="Cryptic POLO box 1 (CPB1)" evidence="8">
    <location>
        <begin position="440"/>
        <end position="532"/>
    </location>
</feature>
<keyword evidence="5 9" id="KW-0418">Kinase</keyword>
<dbReference type="EMBL" id="ML213596">
    <property type="protein sequence ID" value="TFK40572.1"/>
    <property type="molecule type" value="Genomic_DNA"/>
</dbReference>
<keyword evidence="4" id="KW-0547">Nucleotide-binding</keyword>
<evidence type="ECO:0000256" key="2">
    <source>
        <dbReference type="ARBA" id="ARBA00022527"/>
    </source>
</evidence>
<keyword evidence="3" id="KW-0808">Transferase</keyword>
<dbReference type="OrthoDB" id="408964at2759"/>
<gene>
    <name evidence="9" type="ORF">BDQ12DRAFT_458613</name>
</gene>
<dbReference type="GO" id="GO:0005737">
    <property type="term" value="C:cytoplasm"/>
    <property type="evidence" value="ECO:0007669"/>
    <property type="project" value="UniProtKB-SubCell"/>
</dbReference>
<keyword evidence="2" id="KW-0723">Serine/threonine-protein kinase</keyword>
<dbReference type="InterPro" id="IPR033699">
    <property type="entry name" value="POLO_box_Plk4_1"/>
</dbReference>
<keyword evidence="6" id="KW-0067">ATP-binding</keyword>
<dbReference type="GO" id="GO:0005634">
    <property type="term" value="C:nucleus"/>
    <property type="evidence" value="ECO:0007669"/>
    <property type="project" value="TreeGrafter"/>
</dbReference>
<reference evidence="9 10" key="1">
    <citation type="journal article" date="2019" name="Nat. Ecol. Evol.">
        <title>Megaphylogeny resolves global patterns of mushroom evolution.</title>
        <authorList>
            <person name="Varga T."/>
            <person name="Krizsan K."/>
            <person name="Foldi C."/>
            <person name="Dima B."/>
            <person name="Sanchez-Garcia M."/>
            <person name="Sanchez-Ramirez S."/>
            <person name="Szollosi G.J."/>
            <person name="Szarkandi J.G."/>
            <person name="Papp V."/>
            <person name="Albert L."/>
            <person name="Andreopoulos W."/>
            <person name="Angelini C."/>
            <person name="Antonin V."/>
            <person name="Barry K.W."/>
            <person name="Bougher N.L."/>
            <person name="Buchanan P."/>
            <person name="Buyck B."/>
            <person name="Bense V."/>
            <person name="Catcheside P."/>
            <person name="Chovatia M."/>
            <person name="Cooper J."/>
            <person name="Damon W."/>
            <person name="Desjardin D."/>
            <person name="Finy P."/>
            <person name="Geml J."/>
            <person name="Haridas S."/>
            <person name="Hughes K."/>
            <person name="Justo A."/>
            <person name="Karasinski D."/>
            <person name="Kautmanova I."/>
            <person name="Kiss B."/>
            <person name="Kocsube S."/>
            <person name="Kotiranta H."/>
            <person name="LaButti K.M."/>
            <person name="Lechner B.E."/>
            <person name="Liimatainen K."/>
            <person name="Lipzen A."/>
            <person name="Lukacs Z."/>
            <person name="Mihaltcheva S."/>
            <person name="Morgado L.N."/>
            <person name="Niskanen T."/>
            <person name="Noordeloos M.E."/>
            <person name="Ohm R.A."/>
            <person name="Ortiz-Santana B."/>
            <person name="Ovrebo C."/>
            <person name="Racz N."/>
            <person name="Riley R."/>
            <person name="Savchenko A."/>
            <person name="Shiryaev A."/>
            <person name="Soop K."/>
            <person name="Spirin V."/>
            <person name="Szebenyi C."/>
            <person name="Tomsovsky M."/>
            <person name="Tulloss R.E."/>
            <person name="Uehling J."/>
            <person name="Grigoriev I.V."/>
            <person name="Vagvolgyi C."/>
            <person name="Papp T."/>
            <person name="Martin F.M."/>
            <person name="Miettinen O."/>
            <person name="Hibbett D.S."/>
            <person name="Nagy L.G."/>
        </authorList>
    </citation>
    <scope>NUCLEOTIDE SEQUENCE [LARGE SCALE GENOMIC DNA]</scope>
    <source>
        <strain evidence="9 10">CBS 166.37</strain>
    </source>
</reference>
<protein>
    <submittedName>
        <fullName evidence="9">Kinase-like domain-containing protein</fullName>
    </submittedName>
</protein>
<dbReference type="Pfam" id="PF00069">
    <property type="entry name" value="Pkinase"/>
    <property type="match status" value="1"/>
</dbReference>
<keyword evidence="10" id="KW-1185">Reference proteome</keyword>
<dbReference type="Proteomes" id="UP000308652">
    <property type="component" value="Unassembled WGS sequence"/>
</dbReference>
<evidence type="ECO:0000256" key="5">
    <source>
        <dbReference type="ARBA" id="ARBA00022777"/>
    </source>
</evidence>
<dbReference type="Gene3D" id="1.10.510.10">
    <property type="entry name" value="Transferase(Phosphotransferase) domain 1"/>
    <property type="match status" value="1"/>
</dbReference>
<organism evidence="9 10">
    <name type="scientific">Crucibulum laeve</name>
    <dbReference type="NCBI Taxonomy" id="68775"/>
    <lineage>
        <taxon>Eukaryota</taxon>
        <taxon>Fungi</taxon>
        <taxon>Dikarya</taxon>
        <taxon>Basidiomycota</taxon>
        <taxon>Agaricomycotina</taxon>
        <taxon>Agaricomycetes</taxon>
        <taxon>Agaricomycetidae</taxon>
        <taxon>Agaricales</taxon>
        <taxon>Agaricineae</taxon>
        <taxon>Nidulariaceae</taxon>
        <taxon>Crucibulum</taxon>
    </lineage>
</organism>
<evidence type="ECO:0000256" key="1">
    <source>
        <dbReference type="ARBA" id="ARBA00004496"/>
    </source>
</evidence>
<dbReference type="InterPro" id="IPR000719">
    <property type="entry name" value="Prot_kinase_dom"/>
</dbReference>
<dbReference type="GO" id="GO:0005524">
    <property type="term" value="F:ATP binding"/>
    <property type="evidence" value="ECO:0007669"/>
    <property type="project" value="UniProtKB-KW"/>
</dbReference>
<evidence type="ECO:0000256" key="6">
    <source>
        <dbReference type="ARBA" id="ARBA00022840"/>
    </source>
</evidence>
<evidence type="ECO:0000259" key="8">
    <source>
        <dbReference type="PROSITE" id="PS51984"/>
    </source>
</evidence>
<dbReference type="AlphaFoldDB" id="A0A5C3M5H1"/>
<comment type="subcellular location">
    <subcellularLocation>
        <location evidence="1">Cytoplasm</location>
    </subcellularLocation>
</comment>
<feature type="domain" description="Protein kinase" evidence="7">
    <location>
        <begin position="18"/>
        <end position="273"/>
    </location>
</feature>